<dbReference type="Proteomes" id="UP000472676">
    <property type="component" value="Unassembled WGS sequence"/>
</dbReference>
<dbReference type="InterPro" id="IPR036895">
    <property type="entry name" value="Uracil-DNA_glycosylase-like_sf"/>
</dbReference>
<reference evidence="1 2" key="1">
    <citation type="journal article" date="2014" name="Int. J. Syst. Evol. Microbiol.">
        <title>Solimonas terrae sp. nov., isolated from soil.</title>
        <authorList>
            <person name="Kim S.J."/>
            <person name="Moon J.Y."/>
            <person name="Weon H.Y."/>
            <person name="Ahn J.H."/>
            <person name="Chen W.M."/>
            <person name="Kwon S.W."/>
        </authorList>
    </citation>
    <scope>NUCLEOTIDE SEQUENCE [LARGE SCALE GENOMIC DNA]</scope>
    <source>
        <strain evidence="1 2">KIS83-12</strain>
    </source>
</reference>
<protein>
    <submittedName>
        <fullName evidence="1">Uracil-DNA glycosylase</fullName>
    </submittedName>
</protein>
<name>A0A6M2BSP7_9GAMM</name>
<evidence type="ECO:0000313" key="1">
    <source>
        <dbReference type="EMBL" id="NGY05616.1"/>
    </source>
</evidence>
<evidence type="ECO:0000313" key="2">
    <source>
        <dbReference type="Proteomes" id="UP000472676"/>
    </source>
</evidence>
<organism evidence="1 2">
    <name type="scientific">Solimonas terrae</name>
    <dbReference type="NCBI Taxonomy" id="1396819"/>
    <lineage>
        <taxon>Bacteria</taxon>
        <taxon>Pseudomonadati</taxon>
        <taxon>Pseudomonadota</taxon>
        <taxon>Gammaproteobacteria</taxon>
        <taxon>Nevskiales</taxon>
        <taxon>Nevskiaceae</taxon>
        <taxon>Solimonas</taxon>
    </lineage>
</organism>
<dbReference type="CDD" id="cd10035">
    <property type="entry name" value="UDG_like"/>
    <property type="match status" value="1"/>
</dbReference>
<dbReference type="SUPFAM" id="SSF52141">
    <property type="entry name" value="Uracil-DNA glycosylase-like"/>
    <property type="match status" value="1"/>
</dbReference>
<sequence>MKTIDRFLARLAAVQLENVFNPYRDICPIHDHAESAQIRLQSLRAYLTLAVQQGVDSIWFGRDLGHRGGRRTGIALTDEKHLPLLAARLHTRGIRKATASEMVIERTATVVWSMVEEIGQLPFMWNAFPLHPHEAKAPLSNRSHTRGELSQIWSFNMELVDVLKPRHFVAIGNDAHVALANAGLPCSYVRHPSYGGQADFVAGLRRIYSEHCAANRTGALASQLELID</sequence>
<keyword evidence="2" id="KW-1185">Reference proteome</keyword>
<dbReference type="RefSeq" id="WP_166257476.1">
    <property type="nucleotide sequence ID" value="NZ_JAAMOW010000006.1"/>
</dbReference>
<proteinExistence type="predicted"/>
<accession>A0A6M2BSP7</accession>
<dbReference type="EMBL" id="JAAMOW010000006">
    <property type="protein sequence ID" value="NGY05616.1"/>
    <property type="molecule type" value="Genomic_DNA"/>
</dbReference>
<comment type="caution">
    <text evidence="1">The sequence shown here is derived from an EMBL/GenBank/DDBJ whole genome shotgun (WGS) entry which is preliminary data.</text>
</comment>
<gene>
    <name evidence="1" type="ORF">G7Y85_12655</name>
</gene>
<dbReference type="AlphaFoldDB" id="A0A6M2BSP7"/>
<dbReference type="Gene3D" id="3.40.470.10">
    <property type="entry name" value="Uracil-DNA glycosylase-like domain"/>
    <property type="match status" value="1"/>
</dbReference>